<evidence type="ECO:0000313" key="3">
    <source>
        <dbReference type="Proteomes" id="UP000471120"/>
    </source>
</evidence>
<protein>
    <submittedName>
        <fullName evidence="2">Uncharacterized protein</fullName>
    </submittedName>
</protein>
<proteinExistence type="predicted"/>
<gene>
    <name evidence="2" type="ORF">DW322_08855</name>
</gene>
<feature type="compositionally biased region" description="Basic and acidic residues" evidence="1">
    <location>
        <begin position="55"/>
        <end position="79"/>
    </location>
</feature>
<sequence length="98" mass="10999">MSLSDKLDEQIALLRLEMQRQNVPSEALAKLTPKSLIERIKARRDGPSTSRRTKTAAEVRADVARGRSGEARPPREKRPQSTQAAAIRERVKRIRAVA</sequence>
<evidence type="ECO:0000256" key="1">
    <source>
        <dbReference type="SAM" id="MobiDB-lite"/>
    </source>
</evidence>
<comment type="caution">
    <text evidence="2">The sequence shown here is derived from an EMBL/GenBank/DDBJ whole genome shotgun (WGS) entry which is preliminary data.</text>
</comment>
<feature type="region of interest" description="Disordered" evidence="1">
    <location>
        <begin position="39"/>
        <end position="87"/>
    </location>
</feature>
<dbReference type="AlphaFoldDB" id="A0A6P2CC20"/>
<reference evidence="2 3" key="1">
    <citation type="submission" date="2018-07" db="EMBL/GenBank/DDBJ databases">
        <title>Genome sequence of Rhodococcus rhodnii ATCC 35071 from Rhodnius prolixus.</title>
        <authorList>
            <person name="Patel V."/>
            <person name="Vogel K.J."/>
        </authorList>
    </citation>
    <scope>NUCLEOTIDE SEQUENCE [LARGE SCALE GENOMIC DNA]</scope>
    <source>
        <strain evidence="2 3">ATCC 35071</strain>
    </source>
</reference>
<evidence type="ECO:0000313" key="2">
    <source>
        <dbReference type="EMBL" id="TXG90314.1"/>
    </source>
</evidence>
<dbReference type="Proteomes" id="UP000471120">
    <property type="component" value="Unassembled WGS sequence"/>
</dbReference>
<organism evidence="2 3">
    <name type="scientific">Rhodococcus rhodnii</name>
    <dbReference type="NCBI Taxonomy" id="38312"/>
    <lineage>
        <taxon>Bacteria</taxon>
        <taxon>Bacillati</taxon>
        <taxon>Actinomycetota</taxon>
        <taxon>Actinomycetes</taxon>
        <taxon>Mycobacteriales</taxon>
        <taxon>Nocardiaceae</taxon>
        <taxon>Rhodococcus</taxon>
    </lineage>
</organism>
<dbReference type="EMBL" id="QRCM01000001">
    <property type="protein sequence ID" value="TXG90314.1"/>
    <property type="molecule type" value="Genomic_DNA"/>
</dbReference>
<accession>A0A6P2CC20</accession>
<name>A0A6P2CC20_9NOCA</name>
<dbReference type="RefSeq" id="WP_010836783.1">
    <property type="nucleotide sequence ID" value="NZ_QRCM01000001.1"/>
</dbReference>